<accession>A0A919B883</accession>
<sequence>MASRGAGRPDKGCGGTRELRYRRWHVHRVTKRARFFAHQAGYFARHLVRLARNRRVGVAWVPGIRACGPWGLGA</sequence>
<comment type="caution">
    <text evidence="1">The sequence shown here is derived from an EMBL/GenBank/DDBJ whole genome shotgun (WGS) entry which is preliminary data.</text>
</comment>
<dbReference type="EMBL" id="BNBD01000012">
    <property type="protein sequence ID" value="GHF62737.1"/>
    <property type="molecule type" value="Genomic_DNA"/>
</dbReference>
<dbReference type="AlphaFoldDB" id="A0A919B883"/>
<organism evidence="1 2">
    <name type="scientific">Streptomyces mashuensis</name>
    <dbReference type="NCBI Taxonomy" id="33904"/>
    <lineage>
        <taxon>Bacteria</taxon>
        <taxon>Bacillati</taxon>
        <taxon>Actinomycetota</taxon>
        <taxon>Actinomycetes</taxon>
        <taxon>Kitasatosporales</taxon>
        <taxon>Streptomycetaceae</taxon>
        <taxon>Streptomyces</taxon>
    </lineage>
</organism>
<dbReference type="Proteomes" id="UP000638313">
    <property type="component" value="Unassembled WGS sequence"/>
</dbReference>
<evidence type="ECO:0000313" key="1">
    <source>
        <dbReference type="EMBL" id="GHF62737.1"/>
    </source>
</evidence>
<evidence type="ECO:0000313" key="2">
    <source>
        <dbReference type="Proteomes" id="UP000638313"/>
    </source>
</evidence>
<reference evidence="1" key="1">
    <citation type="journal article" date="2014" name="Int. J. Syst. Evol. Microbiol.">
        <title>Complete genome sequence of Corynebacterium casei LMG S-19264T (=DSM 44701T), isolated from a smear-ripened cheese.</title>
        <authorList>
            <consortium name="US DOE Joint Genome Institute (JGI-PGF)"/>
            <person name="Walter F."/>
            <person name="Albersmeier A."/>
            <person name="Kalinowski J."/>
            <person name="Ruckert C."/>
        </authorList>
    </citation>
    <scope>NUCLEOTIDE SEQUENCE</scope>
    <source>
        <strain evidence="1">JCM 4059</strain>
    </source>
</reference>
<proteinExistence type="predicted"/>
<name>A0A919B883_9ACTN</name>
<gene>
    <name evidence="1" type="ORF">GCM10010218_50280</name>
</gene>
<protein>
    <submittedName>
        <fullName evidence="1">Uncharacterized protein</fullName>
    </submittedName>
</protein>
<reference evidence="1" key="2">
    <citation type="submission" date="2020-09" db="EMBL/GenBank/DDBJ databases">
        <authorList>
            <person name="Sun Q."/>
            <person name="Ohkuma M."/>
        </authorList>
    </citation>
    <scope>NUCLEOTIDE SEQUENCE</scope>
    <source>
        <strain evidence="1">JCM 4059</strain>
    </source>
</reference>
<keyword evidence="2" id="KW-1185">Reference proteome</keyword>